<keyword evidence="2" id="KW-1185">Reference proteome</keyword>
<keyword evidence="1" id="KW-0808">Transferase</keyword>
<evidence type="ECO:0000313" key="2">
    <source>
        <dbReference type="Proteomes" id="UP000030960"/>
    </source>
</evidence>
<sequence length="394" mass="43288">MTSPRLLVVWMAGFQKVNRRVFAEVVAMGVPVRLVVPDQYGLGDRVITDVEADDAPYDLTPLTPKGAHPRLQTLAGLDEVAREFRPTHVLIDADPASMLARQALNLPGGAPVWALTAENQPAYYGRDLRAALCIRSMSKLAGVGLTFALRKLVERRIEHVFTLSRDGTGVFEARGIPVTQTPLGFDPDLFFPMPEIERQAVRAELGLDQPVIAFFGRLAPEKGLHVLIRALERLEDLPWQLLIDDFTTYGGAYAESLKVELSGGALKDRVVFFEARHEEMPRFMNAADIVVLPSVSTPKWKEQYGRVIQEVMACGRTMVGSTSGAIPEVMGGHGHLFAEGCEQALARLLRRLLTEARFDDPAARDYALAHLSVQRQAEILAGVLRGASSKEGTV</sequence>
<proteinExistence type="predicted"/>
<dbReference type="EMBL" id="JSUQ01000030">
    <property type="protein sequence ID" value="KHQ50172.1"/>
    <property type="molecule type" value="Genomic_DNA"/>
</dbReference>
<dbReference type="GO" id="GO:0016757">
    <property type="term" value="F:glycosyltransferase activity"/>
    <property type="evidence" value="ECO:0007669"/>
    <property type="project" value="TreeGrafter"/>
</dbReference>
<dbReference type="OrthoDB" id="9790710at2"/>
<dbReference type="PANTHER" id="PTHR12526">
    <property type="entry name" value="GLYCOSYLTRANSFERASE"/>
    <property type="match status" value="1"/>
</dbReference>
<comment type="caution">
    <text evidence="1">The sequence shown here is derived from an EMBL/GenBank/DDBJ whole genome shotgun (WGS) entry which is preliminary data.</text>
</comment>
<name>A0A0B3RQM4_9RHOB</name>
<dbReference type="AlphaFoldDB" id="A0A0B3RQM4"/>
<dbReference type="Pfam" id="PF13692">
    <property type="entry name" value="Glyco_trans_1_4"/>
    <property type="match status" value="1"/>
</dbReference>
<dbReference type="Gene3D" id="3.40.50.2000">
    <property type="entry name" value="Glycogen Phosphorylase B"/>
    <property type="match status" value="2"/>
</dbReference>
<dbReference type="SUPFAM" id="SSF53756">
    <property type="entry name" value="UDP-Glycosyltransferase/glycogen phosphorylase"/>
    <property type="match status" value="1"/>
</dbReference>
<gene>
    <name evidence="1" type="ORF">OA50_05291</name>
</gene>
<organism evidence="1 2">
    <name type="scientific">Mameliella alba</name>
    <dbReference type="NCBI Taxonomy" id="561184"/>
    <lineage>
        <taxon>Bacteria</taxon>
        <taxon>Pseudomonadati</taxon>
        <taxon>Pseudomonadota</taxon>
        <taxon>Alphaproteobacteria</taxon>
        <taxon>Rhodobacterales</taxon>
        <taxon>Roseobacteraceae</taxon>
        <taxon>Mameliella</taxon>
    </lineage>
</organism>
<dbReference type="Proteomes" id="UP000030960">
    <property type="component" value="Unassembled WGS sequence"/>
</dbReference>
<reference evidence="1 2" key="1">
    <citation type="submission" date="2014-10" db="EMBL/GenBank/DDBJ databases">
        <title>Genome sequence of Ponticoccus sp. strain UMTAT08 isolated from clonal culture of toxic dinoflagellate Alexandrium tamiyavanichii.</title>
        <authorList>
            <person name="Gan H.Y."/>
            <person name="Muhd D.-D."/>
            <person name="Mohd Noor M.E."/>
            <person name="Yeong Y.S."/>
            <person name="Usup G."/>
        </authorList>
    </citation>
    <scope>NUCLEOTIDE SEQUENCE [LARGE SCALE GENOMIC DNA]</scope>
    <source>
        <strain evidence="1 2">UMTAT08</strain>
    </source>
</reference>
<dbReference type="PANTHER" id="PTHR12526:SF636">
    <property type="entry name" value="BLL3647 PROTEIN"/>
    <property type="match status" value="1"/>
</dbReference>
<evidence type="ECO:0000313" key="1">
    <source>
        <dbReference type="EMBL" id="KHQ50172.1"/>
    </source>
</evidence>
<dbReference type="RefSeq" id="WP_082024797.1">
    <property type="nucleotide sequence ID" value="NZ_JSUQ01000030.1"/>
</dbReference>
<accession>A0A0B3RQM4</accession>
<protein>
    <submittedName>
        <fullName evidence="1">Poly(Glycerol-phosphate) alpha-glucosyltransferase</fullName>
    </submittedName>
</protein>